<reference evidence="2 3" key="1">
    <citation type="submission" date="2016-10" db="EMBL/GenBank/DDBJ databases">
        <title>Draft Genome sequence of Roseomonas sp. strain M3.</title>
        <authorList>
            <person name="Subhash Y."/>
            <person name="Lee S."/>
        </authorList>
    </citation>
    <scope>NUCLEOTIDE SEQUENCE [LARGE SCALE GENOMIC DNA]</scope>
    <source>
        <strain evidence="2 3">M3</strain>
    </source>
</reference>
<accession>A0A1V2GUA3</accession>
<dbReference type="AlphaFoldDB" id="A0A1V2GUA3"/>
<proteinExistence type="predicted"/>
<dbReference type="InterPro" id="IPR001387">
    <property type="entry name" value="Cro/C1-type_HTH"/>
</dbReference>
<dbReference type="InterPro" id="IPR010982">
    <property type="entry name" value="Lambda_DNA-bd_dom_sf"/>
</dbReference>
<dbReference type="RefSeq" id="WP_076960413.1">
    <property type="nucleotide sequence ID" value="NZ_MLCO01000391.1"/>
</dbReference>
<dbReference type="EMBL" id="MLCO01000391">
    <property type="protein sequence ID" value="ONG44720.1"/>
    <property type="molecule type" value="Genomic_DNA"/>
</dbReference>
<keyword evidence="3" id="KW-1185">Reference proteome</keyword>
<feature type="domain" description="HTH cro/C1-type" evidence="1">
    <location>
        <begin position="9"/>
        <end position="60"/>
    </location>
</feature>
<dbReference type="PROSITE" id="PS50943">
    <property type="entry name" value="HTH_CROC1"/>
    <property type="match status" value="1"/>
</dbReference>
<dbReference type="SMART" id="SM00530">
    <property type="entry name" value="HTH_XRE"/>
    <property type="match status" value="1"/>
</dbReference>
<dbReference type="Proteomes" id="UP000188879">
    <property type="component" value="Unassembled WGS sequence"/>
</dbReference>
<sequence length="75" mass="7924">MLISASQCRMARAALGLSLRELAAAAGVSVNTLSRIEGDGNVTSKTLAKVQQILAQEGILFQRDGSVSLTERRPP</sequence>
<dbReference type="Pfam" id="PF01381">
    <property type="entry name" value="HTH_3"/>
    <property type="match status" value="1"/>
</dbReference>
<gene>
    <name evidence="2" type="ORF">BKE38_27465</name>
</gene>
<organism evidence="2 3">
    <name type="scientific">Teichococcus deserti</name>
    <dbReference type="NCBI Taxonomy" id="1817963"/>
    <lineage>
        <taxon>Bacteria</taxon>
        <taxon>Pseudomonadati</taxon>
        <taxon>Pseudomonadota</taxon>
        <taxon>Alphaproteobacteria</taxon>
        <taxon>Acetobacterales</taxon>
        <taxon>Roseomonadaceae</taxon>
        <taxon>Roseomonas</taxon>
    </lineage>
</organism>
<comment type="caution">
    <text evidence="2">The sequence shown here is derived from an EMBL/GenBank/DDBJ whole genome shotgun (WGS) entry which is preliminary data.</text>
</comment>
<dbReference type="GO" id="GO:0003677">
    <property type="term" value="F:DNA binding"/>
    <property type="evidence" value="ECO:0007669"/>
    <property type="project" value="InterPro"/>
</dbReference>
<dbReference type="CDD" id="cd00093">
    <property type="entry name" value="HTH_XRE"/>
    <property type="match status" value="1"/>
</dbReference>
<evidence type="ECO:0000313" key="2">
    <source>
        <dbReference type="EMBL" id="ONG44720.1"/>
    </source>
</evidence>
<evidence type="ECO:0000313" key="3">
    <source>
        <dbReference type="Proteomes" id="UP000188879"/>
    </source>
</evidence>
<protein>
    <submittedName>
        <fullName evidence="2">Transcriptional regulator</fullName>
    </submittedName>
</protein>
<dbReference type="OrthoDB" id="3782725at2"/>
<name>A0A1V2GUA3_9PROT</name>
<dbReference type="Gene3D" id="1.10.260.40">
    <property type="entry name" value="lambda repressor-like DNA-binding domains"/>
    <property type="match status" value="1"/>
</dbReference>
<dbReference type="SUPFAM" id="SSF47413">
    <property type="entry name" value="lambda repressor-like DNA-binding domains"/>
    <property type="match status" value="1"/>
</dbReference>
<evidence type="ECO:0000259" key="1">
    <source>
        <dbReference type="PROSITE" id="PS50943"/>
    </source>
</evidence>